<keyword evidence="3" id="KW-0813">Transport</keyword>
<evidence type="ECO:0000256" key="5">
    <source>
        <dbReference type="ARBA" id="ARBA00022692"/>
    </source>
</evidence>
<sequence>MRRHPLPEEKIDPATWIFLMYFAILIIMYMVSSTIIGAVILGLYLSMIIMVPARLLMKLKFIGRGAAVAISAVLVFTALSVTIIMIFPILIDEASNLFSTLSAGPVSWESILEGLPDIFSDLAGNTQALEIIQEIGTRVLSAFSSFGMSLLNDIVTSLPGMLTSVVIFIIASAYLTAMIPVLKKNLWRFFPKSTRKKSIKFVETYYSTIKSFIGGQVIIAGAVGLIIGIGFTIAGIPYAVFFGFLSFITNFIPYFGVIITSIPALFLGLTHYGLMGLIRVGFVLILANQIESWVLQPKVQGDRTELNWFIILVGILLFGSLFGIIGILFAIPIMVFIKEYWQTYVQEAFNRK</sequence>
<evidence type="ECO:0000256" key="3">
    <source>
        <dbReference type="ARBA" id="ARBA00022448"/>
    </source>
</evidence>
<protein>
    <submittedName>
        <fullName evidence="9">AI-2E family transporter</fullName>
    </submittedName>
</protein>
<evidence type="ECO:0000256" key="1">
    <source>
        <dbReference type="ARBA" id="ARBA00004651"/>
    </source>
</evidence>
<feature type="transmembrane region" description="Helical" evidence="8">
    <location>
        <begin position="276"/>
        <end position="296"/>
    </location>
</feature>
<dbReference type="GO" id="GO:0005886">
    <property type="term" value="C:plasma membrane"/>
    <property type="evidence" value="ECO:0007669"/>
    <property type="project" value="UniProtKB-SubCell"/>
</dbReference>
<feature type="transmembrane region" description="Helical" evidence="8">
    <location>
        <begin position="217"/>
        <end position="245"/>
    </location>
</feature>
<evidence type="ECO:0000256" key="7">
    <source>
        <dbReference type="ARBA" id="ARBA00023136"/>
    </source>
</evidence>
<dbReference type="InterPro" id="IPR002549">
    <property type="entry name" value="AI-2E-like"/>
</dbReference>
<keyword evidence="4" id="KW-1003">Cell membrane</keyword>
<feature type="transmembrane region" description="Helical" evidence="8">
    <location>
        <begin position="66"/>
        <end position="91"/>
    </location>
</feature>
<name>A0AAJ1MKJ4_9SPIO</name>
<dbReference type="GO" id="GO:0055085">
    <property type="term" value="P:transmembrane transport"/>
    <property type="evidence" value="ECO:0007669"/>
    <property type="project" value="TreeGrafter"/>
</dbReference>
<feature type="transmembrane region" description="Helical" evidence="8">
    <location>
        <begin position="308"/>
        <end position="337"/>
    </location>
</feature>
<evidence type="ECO:0000256" key="2">
    <source>
        <dbReference type="ARBA" id="ARBA00009773"/>
    </source>
</evidence>
<organism evidence="9 10">
    <name type="scientific">Candidatus Thalassospirochaeta sargassi</name>
    <dbReference type="NCBI Taxonomy" id="3119039"/>
    <lineage>
        <taxon>Bacteria</taxon>
        <taxon>Pseudomonadati</taxon>
        <taxon>Spirochaetota</taxon>
        <taxon>Spirochaetia</taxon>
        <taxon>Spirochaetales</taxon>
        <taxon>Spirochaetaceae</taxon>
        <taxon>Candidatus Thalassospirochaeta</taxon>
    </lineage>
</organism>
<gene>
    <name evidence="9" type="ORF">PQJ61_13815</name>
</gene>
<dbReference type="PANTHER" id="PTHR21716:SF53">
    <property type="entry name" value="PERMEASE PERM-RELATED"/>
    <property type="match status" value="1"/>
</dbReference>
<reference evidence="9 10" key="1">
    <citation type="submission" date="2022-12" db="EMBL/GenBank/DDBJ databases">
        <title>Metagenome assembled genome from gulf of manar.</title>
        <authorList>
            <person name="Kohli P."/>
            <person name="Pk S."/>
            <person name="Venkata Ramana C."/>
            <person name="Sasikala C."/>
        </authorList>
    </citation>
    <scope>NUCLEOTIDE SEQUENCE [LARGE SCALE GENOMIC DNA]</scope>
    <source>
        <strain evidence="9">JB008</strain>
    </source>
</reference>
<accession>A0AAJ1MKJ4</accession>
<comment type="subcellular location">
    <subcellularLocation>
        <location evidence="1">Cell membrane</location>
        <topology evidence="1">Multi-pass membrane protein</topology>
    </subcellularLocation>
</comment>
<proteinExistence type="inferred from homology"/>
<evidence type="ECO:0000256" key="6">
    <source>
        <dbReference type="ARBA" id="ARBA00022989"/>
    </source>
</evidence>
<evidence type="ECO:0000256" key="4">
    <source>
        <dbReference type="ARBA" id="ARBA00022475"/>
    </source>
</evidence>
<dbReference type="AlphaFoldDB" id="A0AAJ1MKJ4"/>
<dbReference type="PANTHER" id="PTHR21716">
    <property type="entry name" value="TRANSMEMBRANE PROTEIN"/>
    <property type="match status" value="1"/>
</dbReference>
<feature type="transmembrane region" description="Helical" evidence="8">
    <location>
        <begin position="20"/>
        <end position="45"/>
    </location>
</feature>
<keyword evidence="5 8" id="KW-0812">Transmembrane</keyword>
<comment type="caution">
    <text evidence="9">The sequence shown here is derived from an EMBL/GenBank/DDBJ whole genome shotgun (WGS) entry which is preliminary data.</text>
</comment>
<dbReference type="Pfam" id="PF01594">
    <property type="entry name" value="AI-2E_transport"/>
    <property type="match status" value="1"/>
</dbReference>
<evidence type="ECO:0000313" key="9">
    <source>
        <dbReference type="EMBL" id="MDC7227837.1"/>
    </source>
</evidence>
<dbReference type="Proteomes" id="UP001221217">
    <property type="component" value="Unassembled WGS sequence"/>
</dbReference>
<evidence type="ECO:0000256" key="8">
    <source>
        <dbReference type="SAM" id="Phobius"/>
    </source>
</evidence>
<comment type="similarity">
    <text evidence="2">Belongs to the autoinducer-2 exporter (AI-2E) (TC 2.A.86) family.</text>
</comment>
<keyword evidence="6 8" id="KW-1133">Transmembrane helix</keyword>
<evidence type="ECO:0000313" key="10">
    <source>
        <dbReference type="Proteomes" id="UP001221217"/>
    </source>
</evidence>
<dbReference type="EMBL" id="JAQQAL010000035">
    <property type="protein sequence ID" value="MDC7227837.1"/>
    <property type="molecule type" value="Genomic_DNA"/>
</dbReference>
<feature type="transmembrane region" description="Helical" evidence="8">
    <location>
        <begin position="158"/>
        <end position="182"/>
    </location>
</feature>
<keyword evidence="7 8" id="KW-0472">Membrane</keyword>